<dbReference type="SUPFAM" id="SSF48619">
    <property type="entry name" value="Phospholipase A2, PLA2"/>
    <property type="match status" value="1"/>
</dbReference>
<dbReference type="PRINTS" id="PR00389">
    <property type="entry name" value="PHPHLIPASEA2"/>
</dbReference>
<dbReference type="InterPro" id="IPR033113">
    <property type="entry name" value="PLA2_histidine"/>
</dbReference>
<protein>
    <submittedName>
        <fullName evidence="8">Basic phospholipase A2 Cvv-N6</fullName>
    </submittedName>
</protein>
<dbReference type="SMART" id="SM00085">
    <property type="entry name" value="PA2c"/>
    <property type="match status" value="1"/>
</dbReference>
<reference evidence="8 9" key="1">
    <citation type="submission" date="2014-04" db="EMBL/GenBank/DDBJ databases">
        <title>Genome evolution of avian class.</title>
        <authorList>
            <person name="Zhang G."/>
            <person name="Li C."/>
        </authorList>
    </citation>
    <scope>NUCLEOTIDE SEQUENCE [LARGE SCALE GENOMIC DNA]</scope>
    <source>
        <strain evidence="8">BGI_N331</strain>
    </source>
</reference>
<dbReference type="GO" id="GO:0005509">
    <property type="term" value="F:calcium ion binding"/>
    <property type="evidence" value="ECO:0007669"/>
    <property type="project" value="InterPro"/>
</dbReference>
<dbReference type="GO" id="GO:0016042">
    <property type="term" value="P:lipid catabolic process"/>
    <property type="evidence" value="ECO:0007669"/>
    <property type="project" value="InterPro"/>
</dbReference>
<dbReference type="InterPro" id="IPR016090">
    <property type="entry name" value="PLA2-like_dom"/>
</dbReference>
<feature type="non-terminal residue" evidence="8">
    <location>
        <position position="1"/>
    </location>
</feature>
<dbReference type="PANTHER" id="PTHR11716">
    <property type="entry name" value="PHOSPHOLIPASE A2 FAMILY MEMBER"/>
    <property type="match status" value="1"/>
</dbReference>
<keyword evidence="2" id="KW-0964">Secreted</keyword>
<dbReference type="InterPro" id="IPR036444">
    <property type="entry name" value="PLipase_A2_dom_sf"/>
</dbReference>
<keyword evidence="4" id="KW-0106">Calcium</keyword>
<accession>A0A091QRA8</accession>
<dbReference type="GO" id="GO:0005576">
    <property type="term" value="C:extracellular region"/>
    <property type="evidence" value="ECO:0007669"/>
    <property type="project" value="UniProtKB-SubCell"/>
</dbReference>
<keyword evidence="3 5" id="KW-1015">Disulfide bond</keyword>
<dbReference type="AlphaFoldDB" id="A0A091QRA8"/>
<evidence type="ECO:0000256" key="1">
    <source>
        <dbReference type="ARBA" id="ARBA00004613"/>
    </source>
</evidence>
<comment type="cofactor">
    <cofactor evidence="4">
        <name>Ca(2+)</name>
        <dbReference type="ChEBI" id="CHEBI:29108"/>
    </cofactor>
    <text evidence="4">Binds 1 Ca(2+) ion per subunit.</text>
</comment>
<dbReference type="Gene3D" id="1.20.90.10">
    <property type="entry name" value="Phospholipase A2 domain"/>
    <property type="match status" value="1"/>
</dbReference>
<dbReference type="PROSITE" id="PS00118">
    <property type="entry name" value="PA2_HIS"/>
    <property type="match status" value="1"/>
</dbReference>
<dbReference type="GO" id="GO:0050482">
    <property type="term" value="P:arachidonate secretion"/>
    <property type="evidence" value="ECO:0007669"/>
    <property type="project" value="InterPro"/>
</dbReference>
<keyword evidence="9" id="KW-1185">Reference proteome</keyword>
<feature type="disulfide bond" evidence="5">
    <location>
        <begin position="17"/>
        <end position="33"/>
    </location>
</feature>
<proteinExistence type="inferred from homology"/>
<evidence type="ECO:0000256" key="3">
    <source>
        <dbReference type="ARBA" id="ARBA00023157"/>
    </source>
</evidence>
<dbReference type="EMBL" id="KK704050">
    <property type="protein sequence ID" value="KFQ29141.1"/>
    <property type="molecule type" value="Genomic_DNA"/>
</dbReference>
<comment type="subcellular location">
    <subcellularLocation>
        <location evidence="1">Secreted</location>
    </subcellularLocation>
</comment>
<evidence type="ECO:0000259" key="7">
    <source>
        <dbReference type="SMART" id="SM00085"/>
    </source>
</evidence>
<organism evidence="8 9">
    <name type="scientific">Merops nubicus</name>
    <name type="common">Northern carmine bee-eater</name>
    <dbReference type="NCBI Taxonomy" id="57421"/>
    <lineage>
        <taxon>Eukaryota</taxon>
        <taxon>Metazoa</taxon>
        <taxon>Chordata</taxon>
        <taxon>Craniata</taxon>
        <taxon>Vertebrata</taxon>
        <taxon>Euteleostomi</taxon>
        <taxon>Archelosauria</taxon>
        <taxon>Archosauria</taxon>
        <taxon>Dinosauria</taxon>
        <taxon>Saurischia</taxon>
        <taxon>Theropoda</taxon>
        <taxon>Coelurosauria</taxon>
        <taxon>Aves</taxon>
        <taxon>Neognathae</taxon>
        <taxon>Neoaves</taxon>
        <taxon>Telluraves</taxon>
        <taxon>Coraciimorphae</taxon>
        <taxon>Coraciiformes</taxon>
        <taxon>Meropidae</taxon>
        <taxon>Merops</taxon>
    </lineage>
</organism>
<feature type="binding site" evidence="4">
    <location>
        <position position="18"/>
    </location>
    <ligand>
        <name>Ca(2+)</name>
        <dbReference type="ChEBI" id="CHEBI:29108"/>
    </ligand>
</feature>
<feature type="domain" description="Phospholipase A2-like central" evidence="7">
    <location>
        <begin position="1"/>
        <end position="68"/>
    </location>
</feature>
<feature type="non-terminal residue" evidence="8">
    <location>
        <position position="68"/>
    </location>
</feature>
<name>A0A091QRA8_MERNU</name>
<dbReference type="PANTHER" id="PTHR11716:SF9">
    <property type="entry name" value="PHOSPHOLIPASE A2, MEMBRANE ASSOCIATED"/>
    <property type="match status" value="1"/>
</dbReference>
<dbReference type="GO" id="GO:0006644">
    <property type="term" value="P:phospholipid metabolic process"/>
    <property type="evidence" value="ECO:0007669"/>
    <property type="project" value="InterPro"/>
</dbReference>
<gene>
    <name evidence="8" type="ORF">N331_05592</name>
</gene>
<feature type="binding site" evidence="4">
    <location>
        <position position="20"/>
    </location>
    <ligand>
        <name>Ca(2+)</name>
        <dbReference type="ChEBI" id="CHEBI:29108"/>
    </ligand>
</feature>
<evidence type="ECO:0000256" key="5">
    <source>
        <dbReference type="PIRSR" id="PIRSR601211-3"/>
    </source>
</evidence>
<feature type="binding site" evidence="4">
    <location>
        <position position="16"/>
    </location>
    <ligand>
        <name>Ca(2+)</name>
        <dbReference type="ChEBI" id="CHEBI:29108"/>
    </ligand>
</feature>
<evidence type="ECO:0000313" key="9">
    <source>
        <dbReference type="Proteomes" id="UP000052967"/>
    </source>
</evidence>
<evidence type="ECO:0000256" key="6">
    <source>
        <dbReference type="RuleBase" id="RU003654"/>
    </source>
</evidence>
<comment type="similarity">
    <text evidence="6">Belongs to the phospholipase A2 family.</text>
</comment>
<sequence length="68" mass="7702">VTGKNAFWYYASYGCYCGWGGKGQPKDDTDSCCQIHDSCYDNLLGYHCDAKLKGYQYSWHGGHPYCSK</sequence>
<dbReference type="GO" id="GO:0047498">
    <property type="term" value="F:calcium-dependent phospholipase A2 activity"/>
    <property type="evidence" value="ECO:0007669"/>
    <property type="project" value="TreeGrafter"/>
</dbReference>
<dbReference type="Pfam" id="PF00068">
    <property type="entry name" value="Phospholip_A2_1"/>
    <property type="match status" value="1"/>
</dbReference>
<feature type="binding site" evidence="4">
    <location>
        <position position="37"/>
    </location>
    <ligand>
        <name>Ca(2+)</name>
        <dbReference type="ChEBI" id="CHEBI:29108"/>
    </ligand>
</feature>
<dbReference type="InterPro" id="IPR001211">
    <property type="entry name" value="PLA2"/>
</dbReference>
<evidence type="ECO:0000256" key="2">
    <source>
        <dbReference type="ARBA" id="ARBA00022525"/>
    </source>
</evidence>
<evidence type="ECO:0000313" key="8">
    <source>
        <dbReference type="EMBL" id="KFQ29141.1"/>
    </source>
</evidence>
<dbReference type="Proteomes" id="UP000052967">
    <property type="component" value="Unassembled WGS sequence"/>
</dbReference>
<keyword evidence="4" id="KW-0479">Metal-binding</keyword>
<dbReference type="GO" id="GO:0042130">
    <property type="term" value="P:negative regulation of T cell proliferation"/>
    <property type="evidence" value="ECO:0007669"/>
    <property type="project" value="TreeGrafter"/>
</dbReference>
<dbReference type="GO" id="GO:0005543">
    <property type="term" value="F:phospholipid binding"/>
    <property type="evidence" value="ECO:0007669"/>
    <property type="project" value="TreeGrafter"/>
</dbReference>
<evidence type="ECO:0000256" key="4">
    <source>
        <dbReference type="PIRSR" id="PIRSR601211-2"/>
    </source>
</evidence>